<gene>
    <name evidence="6" type="ORF">NU887_02780</name>
</gene>
<dbReference type="Gene3D" id="3.40.30.10">
    <property type="entry name" value="Glutaredoxin"/>
    <property type="match status" value="1"/>
</dbReference>
<evidence type="ECO:0000313" key="7">
    <source>
        <dbReference type="Proteomes" id="UP001142175"/>
    </source>
</evidence>
<dbReference type="PANTHER" id="PTHR42852">
    <property type="entry name" value="THIOL:DISULFIDE INTERCHANGE PROTEIN DSBE"/>
    <property type="match status" value="1"/>
</dbReference>
<protein>
    <submittedName>
        <fullName evidence="6">TlpA family protein disulfide reductase</fullName>
    </submittedName>
</protein>
<dbReference type="AlphaFoldDB" id="A0A9X2P2T6"/>
<dbReference type="PROSITE" id="PS00194">
    <property type="entry name" value="THIOREDOXIN_1"/>
    <property type="match status" value="1"/>
</dbReference>
<evidence type="ECO:0000256" key="3">
    <source>
        <dbReference type="ARBA" id="ARBA00023284"/>
    </source>
</evidence>
<comment type="subcellular location">
    <subcellularLocation>
        <location evidence="1">Cell envelope</location>
    </subcellularLocation>
</comment>
<organism evidence="6 7">
    <name type="scientific">Aquiflexum gelatinilyticum</name>
    <dbReference type="NCBI Taxonomy" id="2961943"/>
    <lineage>
        <taxon>Bacteria</taxon>
        <taxon>Pseudomonadati</taxon>
        <taxon>Bacteroidota</taxon>
        <taxon>Cytophagia</taxon>
        <taxon>Cytophagales</taxon>
        <taxon>Cyclobacteriaceae</taxon>
        <taxon>Aquiflexum</taxon>
    </lineage>
</organism>
<keyword evidence="3" id="KW-0676">Redox-active center</keyword>
<feature type="domain" description="Thioredoxin" evidence="5">
    <location>
        <begin position="49"/>
        <end position="193"/>
    </location>
</feature>
<dbReference type="PANTHER" id="PTHR42852:SF13">
    <property type="entry name" value="PROTEIN DIPZ"/>
    <property type="match status" value="1"/>
</dbReference>
<dbReference type="InterPro" id="IPR036249">
    <property type="entry name" value="Thioredoxin-like_sf"/>
</dbReference>
<name>A0A9X2P2T6_9BACT</name>
<evidence type="ECO:0000256" key="1">
    <source>
        <dbReference type="ARBA" id="ARBA00004196"/>
    </source>
</evidence>
<accession>A0A9X2P2T6</accession>
<dbReference type="GO" id="GO:0017004">
    <property type="term" value="P:cytochrome complex assembly"/>
    <property type="evidence" value="ECO:0007669"/>
    <property type="project" value="UniProtKB-KW"/>
</dbReference>
<keyword evidence="4" id="KW-0812">Transmembrane</keyword>
<dbReference type="Proteomes" id="UP001142175">
    <property type="component" value="Unassembled WGS sequence"/>
</dbReference>
<dbReference type="SUPFAM" id="SSF52833">
    <property type="entry name" value="Thioredoxin-like"/>
    <property type="match status" value="1"/>
</dbReference>
<evidence type="ECO:0000256" key="4">
    <source>
        <dbReference type="SAM" id="Phobius"/>
    </source>
</evidence>
<dbReference type="GO" id="GO:0030313">
    <property type="term" value="C:cell envelope"/>
    <property type="evidence" value="ECO:0007669"/>
    <property type="project" value="UniProtKB-SubCell"/>
</dbReference>
<dbReference type="EMBL" id="JANSUY010000001">
    <property type="protein sequence ID" value="MCR9013942.1"/>
    <property type="molecule type" value="Genomic_DNA"/>
</dbReference>
<keyword evidence="7" id="KW-1185">Reference proteome</keyword>
<dbReference type="InterPro" id="IPR050553">
    <property type="entry name" value="Thioredoxin_ResA/DsbE_sf"/>
</dbReference>
<dbReference type="CDD" id="cd02966">
    <property type="entry name" value="TlpA_like_family"/>
    <property type="match status" value="1"/>
</dbReference>
<keyword evidence="2" id="KW-0201">Cytochrome c-type biogenesis</keyword>
<keyword evidence="4" id="KW-1133">Transmembrane helix</keyword>
<feature type="transmembrane region" description="Helical" evidence="4">
    <location>
        <begin position="6"/>
        <end position="23"/>
    </location>
</feature>
<dbReference type="RefSeq" id="WP_258421832.1">
    <property type="nucleotide sequence ID" value="NZ_JANAEZ010000001.1"/>
</dbReference>
<keyword evidence="4" id="KW-0472">Membrane</keyword>
<dbReference type="InterPro" id="IPR013740">
    <property type="entry name" value="Redoxin"/>
</dbReference>
<dbReference type="InterPro" id="IPR013766">
    <property type="entry name" value="Thioredoxin_domain"/>
</dbReference>
<comment type="caution">
    <text evidence="6">The sequence shown here is derived from an EMBL/GenBank/DDBJ whole genome shotgun (WGS) entry which is preliminary data.</text>
</comment>
<dbReference type="GO" id="GO:0016491">
    <property type="term" value="F:oxidoreductase activity"/>
    <property type="evidence" value="ECO:0007669"/>
    <property type="project" value="InterPro"/>
</dbReference>
<proteinExistence type="predicted"/>
<dbReference type="Pfam" id="PF08534">
    <property type="entry name" value="Redoxin"/>
    <property type="match status" value="1"/>
</dbReference>
<dbReference type="InterPro" id="IPR017937">
    <property type="entry name" value="Thioredoxin_CS"/>
</dbReference>
<dbReference type="PROSITE" id="PS51352">
    <property type="entry name" value="THIOREDOXIN_2"/>
    <property type="match status" value="1"/>
</dbReference>
<evidence type="ECO:0000256" key="2">
    <source>
        <dbReference type="ARBA" id="ARBA00022748"/>
    </source>
</evidence>
<reference evidence="6" key="1">
    <citation type="submission" date="2022-08" db="EMBL/GenBank/DDBJ databases">
        <authorList>
            <person name="Zhang D."/>
        </authorList>
    </citation>
    <scope>NUCLEOTIDE SEQUENCE</scope>
    <source>
        <strain evidence="6">XJ19-11</strain>
    </source>
</reference>
<evidence type="ECO:0000313" key="6">
    <source>
        <dbReference type="EMBL" id="MCR9013942.1"/>
    </source>
</evidence>
<sequence length="193" mass="22247">MFNKKILWLVLGFLLVGISFFYFTERGKSIKRRVRLELVGMNLIGPKNEPQKDKETEFDYSGTFLDMNGNRVSLDQFKGKTLFINIWASWCGPCRIEMPYIHSLYDKLKDNQEIAFLMVATDNDFGKSKTFIQDKGYTFPVYHADEGLNSSLYTKAIPTTVVVSPEGKVIYYLNGTNNFDTDHFRNFLISSAQ</sequence>
<evidence type="ECO:0000259" key="5">
    <source>
        <dbReference type="PROSITE" id="PS51352"/>
    </source>
</evidence>